<dbReference type="InterPro" id="IPR043129">
    <property type="entry name" value="ATPase_NBD"/>
</dbReference>
<dbReference type="Proteomes" id="UP000447355">
    <property type="component" value="Unassembled WGS sequence"/>
</dbReference>
<dbReference type="GO" id="GO:0034194">
    <property type="term" value="P:D-galactonate catabolic process"/>
    <property type="evidence" value="ECO:0007669"/>
    <property type="project" value="InterPro"/>
</dbReference>
<dbReference type="InterPro" id="IPR042258">
    <property type="entry name" value="DGOK_N"/>
</dbReference>
<proteinExistence type="predicted"/>
<evidence type="ECO:0000313" key="2">
    <source>
        <dbReference type="Proteomes" id="UP000447355"/>
    </source>
</evidence>
<dbReference type="GO" id="GO:0008671">
    <property type="term" value="F:2-dehydro-3-deoxygalactonokinase activity"/>
    <property type="evidence" value="ECO:0007669"/>
    <property type="project" value="InterPro"/>
</dbReference>
<gene>
    <name evidence="1" type="ORF">GTP90_32405</name>
</gene>
<dbReference type="Gene3D" id="3.30.420.300">
    <property type="entry name" value="2-keto-3-deoxy-galactonokinase, substrate binding domain"/>
    <property type="match status" value="1"/>
</dbReference>
<accession>A0A845H0Y3</accession>
<evidence type="ECO:0000313" key="1">
    <source>
        <dbReference type="EMBL" id="MYM98557.1"/>
    </source>
</evidence>
<dbReference type="EMBL" id="WWCX01000129">
    <property type="protein sequence ID" value="MYM98557.1"/>
    <property type="molecule type" value="Genomic_DNA"/>
</dbReference>
<dbReference type="RefSeq" id="WP_161087373.1">
    <property type="nucleotide sequence ID" value="NZ_WWCX01000129.1"/>
</dbReference>
<dbReference type="Pfam" id="PF05035">
    <property type="entry name" value="DGOK"/>
    <property type="match status" value="1"/>
</dbReference>
<protein>
    <submittedName>
        <fullName evidence="1">2-dehydro-3-deoxygalactonokinase</fullName>
    </submittedName>
</protein>
<keyword evidence="1" id="KW-0418">Kinase</keyword>
<organism evidence="1 2">
    <name type="scientific">Duganella vulcania</name>
    <dbReference type="NCBI Taxonomy" id="2692166"/>
    <lineage>
        <taxon>Bacteria</taxon>
        <taxon>Pseudomonadati</taxon>
        <taxon>Pseudomonadota</taxon>
        <taxon>Betaproteobacteria</taxon>
        <taxon>Burkholderiales</taxon>
        <taxon>Oxalobacteraceae</taxon>
        <taxon>Telluria group</taxon>
        <taxon>Duganella</taxon>
    </lineage>
</organism>
<dbReference type="InterPro" id="IPR042257">
    <property type="entry name" value="DGOK_C"/>
</dbReference>
<dbReference type="AlphaFoldDB" id="A0A845H0Y3"/>
<dbReference type="InterPro" id="IPR007729">
    <property type="entry name" value="DGOK"/>
</dbReference>
<comment type="caution">
    <text evidence="1">The sequence shown here is derived from an EMBL/GenBank/DDBJ whole genome shotgun (WGS) entry which is preliminary data.</text>
</comment>
<dbReference type="Gene3D" id="3.30.420.310">
    <property type="entry name" value="2-keto-3-deoxy-galactonokinase, C-terminal domain"/>
    <property type="match status" value="1"/>
</dbReference>
<dbReference type="SUPFAM" id="SSF53067">
    <property type="entry name" value="Actin-like ATPase domain"/>
    <property type="match status" value="1"/>
</dbReference>
<keyword evidence="1" id="KW-0808">Transferase</keyword>
<reference evidence="1" key="1">
    <citation type="submission" date="2019-12" db="EMBL/GenBank/DDBJ databases">
        <title>Novel species isolated from a subtropical stream in China.</title>
        <authorList>
            <person name="Lu H."/>
        </authorList>
    </citation>
    <scope>NUCLEOTIDE SEQUENCE [LARGE SCALE GENOMIC DNA]</scope>
    <source>
        <strain evidence="1">FT81W</strain>
    </source>
</reference>
<name>A0A845H0Y3_9BURK</name>
<sequence length="302" mass="31468">MDKKILGVDWGTSNRRAYLVDQHGACLAEHEDGLGMLAVGGREHFSGALAGLLETMNVGGEVPVIMSGMVGSASGWQEVPYLDSSVPLTELPAHLAPVADAGWAGRCHIVPGYCHRDGGAVDVMRGEETQLLGAVALGHRDGWLVLPGTHSKWVLLRDGLIQSMSTYMTGELFAMLSAGGTLSSMMGGDASDVEGYAIGLAQARRNEPLSNTLFRVRAGVVSRSAPAAQAPAVVSGLLIGAEFAAATRALEASGGAANITVIGSPALAVRYAVAADHFGLRCDVLDPHRVYCTAISQFFLQA</sequence>